<feature type="non-terminal residue" evidence="1">
    <location>
        <position position="76"/>
    </location>
</feature>
<protein>
    <submittedName>
        <fullName evidence="1">Uncharacterized protein</fullName>
    </submittedName>
</protein>
<dbReference type="EMBL" id="LXQA010555462">
    <property type="protein sequence ID" value="MCI59006.1"/>
    <property type="molecule type" value="Genomic_DNA"/>
</dbReference>
<evidence type="ECO:0000313" key="1">
    <source>
        <dbReference type="EMBL" id="MCI59006.1"/>
    </source>
</evidence>
<dbReference type="Proteomes" id="UP000265520">
    <property type="component" value="Unassembled WGS sequence"/>
</dbReference>
<dbReference type="AlphaFoldDB" id="A0A392TFV1"/>
<evidence type="ECO:0000313" key="2">
    <source>
        <dbReference type="Proteomes" id="UP000265520"/>
    </source>
</evidence>
<name>A0A392TFV1_9FABA</name>
<reference evidence="1 2" key="1">
    <citation type="journal article" date="2018" name="Front. Plant Sci.">
        <title>Red Clover (Trifolium pratense) and Zigzag Clover (T. medium) - A Picture of Genomic Similarities and Differences.</title>
        <authorList>
            <person name="Dluhosova J."/>
            <person name="Istvanek J."/>
            <person name="Nedelnik J."/>
            <person name="Repkova J."/>
        </authorList>
    </citation>
    <scope>NUCLEOTIDE SEQUENCE [LARGE SCALE GENOMIC DNA]</scope>
    <source>
        <strain evidence="2">cv. 10/8</strain>
        <tissue evidence="1">Leaf</tissue>
    </source>
</reference>
<keyword evidence="2" id="KW-1185">Reference proteome</keyword>
<accession>A0A392TFV1</accession>
<organism evidence="1 2">
    <name type="scientific">Trifolium medium</name>
    <dbReference type="NCBI Taxonomy" id="97028"/>
    <lineage>
        <taxon>Eukaryota</taxon>
        <taxon>Viridiplantae</taxon>
        <taxon>Streptophyta</taxon>
        <taxon>Embryophyta</taxon>
        <taxon>Tracheophyta</taxon>
        <taxon>Spermatophyta</taxon>
        <taxon>Magnoliopsida</taxon>
        <taxon>eudicotyledons</taxon>
        <taxon>Gunneridae</taxon>
        <taxon>Pentapetalae</taxon>
        <taxon>rosids</taxon>
        <taxon>fabids</taxon>
        <taxon>Fabales</taxon>
        <taxon>Fabaceae</taxon>
        <taxon>Papilionoideae</taxon>
        <taxon>50 kb inversion clade</taxon>
        <taxon>NPAAA clade</taxon>
        <taxon>Hologalegina</taxon>
        <taxon>IRL clade</taxon>
        <taxon>Trifolieae</taxon>
        <taxon>Trifolium</taxon>
    </lineage>
</organism>
<proteinExistence type="predicted"/>
<comment type="caution">
    <text evidence="1">The sequence shown here is derived from an EMBL/GenBank/DDBJ whole genome shotgun (WGS) entry which is preliminary data.</text>
</comment>
<sequence length="76" mass="8388">MEPFCIPWSCVDLSPKHPDSNKNQPKTQKSFAQAVNNVCEIPLSQLPQPCVKGDRIAIPIPEAEYTVGVDACKHNL</sequence>